<comment type="caution">
    <text evidence="1">The sequence shown here is derived from an EMBL/GenBank/DDBJ whole genome shotgun (WGS) entry which is preliminary data.</text>
</comment>
<organism evidence="1 2">
    <name type="scientific">Levilactobacillus suantsaii</name>
    <dbReference type="NCBI Taxonomy" id="2292255"/>
    <lineage>
        <taxon>Bacteria</taxon>
        <taxon>Bacillati</taxon>
        <taxon>Bacillota</taxon>
        <taxon>Bacilli</taxon>
        <taxon>Lactobacillales</taxon>
        <taxon>Lactobacillaceae</taxon>
        <taxon>Levilactobacillus</taxon>
    </lineage>
</organism>
<name>A0A4Q0VGK4_9LACO</name>
<proteinExistence type="predicted"/>
<gene>
    <name evidence="1" type="ORF">DXH47_09510</name>
</gene>
<dbReference type="AlphaFoldDB" id="A0A4Q0VGK4"/>
<dbReference type="Proteomes" id="UP000290602">
    <property type="component" value="Unassembled WGS sequence"/>
</dbReference>
<evidence type="ECO:0000313" key="1">
    <source>
        <dbReference type="EMBL" id="RXI77235.1"/>
    </source>
</evidence>
<evidence type="ECO:0000313" key="2">
    <source>
        <dbReference type="Proteomes" id="UP000290602"/>
    </source>
</evidence>
<keyword evidence="2" id="KW-1185">Reference proteome</keyword>
<sequence>MTSKWTKTSITFLMGDDLVHPVRIALNNGVAEPTSDQIEAFGSYLADLTGLTFRHANVTTQNDVA</sequence>
<dbReference type="EMBL" id="QXIL01000022">
    <property type="protein sequence ID" value="RXI77235.1"/>
    <property type="molecule type" value="Genomic_DNA"/>
</dbReference>
<evidence type="ECO:0008006" key="3">
    <source>
        <dbReference type="Google" id="ProtNLM"/>
    </source>
</evidence>
<protein>
    <recommendedName>
        <fullName evidence="3">DUF1659 domain-containing protein</fullName>
    </recommendedName>
</protein>
<accession>A0A4Q0VGK4</accession>
<dbReference type="RefSeq" id="WP_129033087.1">
    <property type="nucleotide sequence ID" value="NZ_CP059603.1"/>
</dbReference>
<dbReference type="OrthoDB" id="2309508at2"/>
<reference evidence="1 2" key="1">
    <citation type="submission" date="2018-08" db="EMBL/GenBank/DDBJ databases">
        <title>Lactobacillus suantsai sp. nov., isolated from traditional fermented suan-tsai in Taiwan.</title>
        <authorList>
            <person name="Huang C.-H."/>
        </authorList>
    </citation>
    <scope>NUCLEOTIDE SEQUENCE [LARGE SCALE GENOMIC DNA]</scope>
    <source>
        <strain evidence="1 2">BCRC 12945</strain>
    </source>
</reference>